<dbReference type="RefSeq" id="WP_217287984.1">
    <property type="nucleotide sequence ID" value="NZ_CP077683.1"/>
</dbReference>
<name>A0ABX8LIV2_9BACT</name>
<evidence type="ECO:0008006" key="3">
    <source>
        <dbReference type="Google" id="ProtNLM"/>
    </source>
</evidence>
<evidence type="ECO:0000313" key="2">
    <source>
        <dbReference type="Proteomes" id="UP000683559"/>
    </source>
</evidence>
<protein>
    <recommendedName>
        <fullName evidence="3">Secreted protein</fullName>
    </recommendedName>
</protein>
<proteinExistence type="predicted"/>
<dbReference type="Proteomes" id="UP000683559">
    <property type="component" value="Chromosome"/>
</dbReference>
<evidence type="ECO:0000313" key="1">
    <source>
        <dbReference type="EMBL" id="QXE91399.1"/>
    </source>
</evidence>
<dbReference type="EMBL" id="CP077683">
    <property type="protein sequence ID" value="QXE91399.1"/>
    <property type="molecule type" value="Genomic_DNA"/>
</dbReference>
<keyword evidence="2" id="KW-1185">Reference proteome</keyword>
<organism evidence="1 2">
    <name type="scientific">Geomonas subterranea</name>
    <dbReference type="NCBI Taxonomy" id="2847989"/>
    <lineage>
        <taxon>Bacteria</taxon>
        <taxon>Pseudomonadati</taxon>
        <taxon>Thermodesulfobacteriota</taxon>
        <taxon>Desulfuromonadia</taxon>
        <taxon>Geobacterales</taxon>
        <taxon>Geobacteraceae</taxon>
        <taxon>Geomonas</taxon>
    </lineage>
</organism>
<gene>
    <name evidence="1" type="ORF">KP001_02310</name>
</gene>
<accession>A0ABX8LIV2</accession>
<sequence>MRQTNFPTFRQHQRRRATAMLLTVIYLVMALGPLAPLALRSPHVAHALTGECAGDCDICGCAAEKRANHTCCCAQKNRAEAKQTIARECCKPEPDHGAPVLKCGCPCGSDKQATLLNFDKNELLPFMFHAANFTPVIHAIPPARPRPLVSRCGEPVEPPPRLLPA</sequence>
<reference evidence="1 2" key="1">
    <citation type="submission" date="2021-06" db="EMBL/GenBank/DDBJ databases">
        <title>Gemonas diversity in paddy soil.</title>
        <authorList>
            <person name="Liu G."/>
        </authorList>
    </citation>
    <scope>NUCLEOTIDE SEQUENCE [LARGE SCALE GENOMIC DNA]</scope>
    <source>
        <strain evidence="1 2">RG2</strain>
    </source>
</reference>